<keyword evidence="6" id="KW-0325">Glycoprotein</keyword>
<comment type="caution">
    <text evidence="9">The sequence shown here is derived from an EMBL/GenBank/DDBJ whole genome shotgun (WGS) entry which is preliminary data.</text>
</comment>
<organism evidence="9 10">
    <name type="scientific">Mycena alexandri</name>
    <dbReference type="NCBI Taxonomy" id="1745969"/>
    <lineage>
        <taxon>Eukaryota</taxon>
        <taxon>Fungi</taxon>
        <taxon>Dikarya</taxon>
        <taxon>Basidiomycota</taxon>
        <taxon>Agaricomycotina</taxon>
        <taxon>Agaricomycetes</taxon>
        <taxon>Agaricomycetidae</taxon>
        <taxon>Agaricales</taxon>
        <taxon>Marasmiineae</taxon>
        <taxon>Mycenaceae</taxon>
        <taxon>Mycena</taxon>
    </lineage>
</organism>
<evidence type="ECO:0000313" key="10">
    <source>
        <dbReference type="Proteomes" id="UP001218188"/>
    </source>
</evidence>
<evidence type="ECO:0000256" key="7">
    <source>
        <dbReference type="SAM" id="SignalP"/>
    </source>
</evidence>
<dbReference type="Pfam" id="PF01822">
    <property type="entry name" value="WSC"/>
    <property type="match status" value="2"/>
</dbReference>
<dbReference type="SMART" id="SM00321">
    <property type="entry name" value="WSC"/>
    <property type="match status" value="2"/>
</dbReference>
<gene>
    <name evidence="9" type="ORF">C8F04DRAFT_1119842</name>
</gene>
<keyword evidence="3 7" id="KW-0732">Signal</keyword>
<dbReference type="PANTHER" id="PTHR24269:SF16">
    <property type="entry name" value="PROTEIN SLG1"/>
    <property type="match status" value="1"/>
</dbReference>
<dbReference type="AlphaFoldDB" id="A0AAD6SI05"/>
<keyword evidence="2" id="KW-0812">Transmembrane</keyword>
<feature type="domain" description="WSC" evidence="8">
    <location>
        <begin position="137"/>
        <end position="243"/>
    </location>
</feature>
<feature type="domain" description="WSC" evidence="8">
    <location>
        <begin position="27"/>
        <end position="120"/>
    </location>
</feature>
<evidence type="ECO:0000256" key="4">
    <source>
        <dbReference type="ARBA" id="ARBA00022989"/>
    </source>
</evidence>
<sequence length="251" mass="26625">MFASQLATVFVLAQLVLSQTPVFQYKEWVSIGCQGDSATARALHHLVTGFSANMTVEICLDACAAAGFPLGGLEFGHECFCGNTLLYVYPQRDENCFLPCVGNASELCGGPDGLSLYQFADTPFTTGPPSPVFSYKNWVLWACIDQGPEFPFRPLDPIADDEMSVGKCLDGCAAAGHNAAGLQNGQSCFCNSVVNDGSEQPDGWQSTDNSDCQKPCLDNATETCGGLPQGVGIEGAISAYVTCDFFSNSQC</sequence>
<feature type="chain" id="PRO_5041901204" evidence="7">
    <location>
        <begin position="19"/>
        <end position="251"/>
    </location>
</feature>
<keyword evidence="10" id="KW-1185">Reference proteome</keyword>
<dbReference type="EMBL" id="JARJCM010000113">
    <property type="protein sequence ID" value="KAJ7028381.1"/>
    <property type="molecule type" value="Genomic_DNA"/>
</dbReference>
<evidence type="ECO:0000256" key="3">
    <source>
        <dbReference type="ARBA" id="ARBA00022729"/>
    </source>
</evidence>
<dbReference type="InterPro" id="IPR002889">
    <property type="entry name" value="WSC_carb-bd"/>
</dbReference>
<proteinExistence type="predicted"/>
<evidence type="ECO:0000256" key="5">
    <source>
        <dbReference type="ARBA" id="ARBA00023136"/>
    </source>
</evidence>
<evidence type="ECO:0000256" key="2">
    <source>
        <dbReference type="ARBA" id="ARBA00022692"/>
    </source>
</evidence>
<dbReference type="InterPro" id="IPR051836">
    <property type="entry name" value="Kremen_rcpt"/>
</dbReference>
<keyword evidence="4" id="KW-1133">Transmembrane helix</keyword>
<name>A0AAD6SI05_9AGAR</name>
<protein>
    <submittedName>
        <fullName evidence="9">WSC domain-containing protein</fullName>
    </submittedName>
</protein>
<dbReference type="Proteomes" id="UP001218188">
    <property type="component" value="Unassembled WGS sequence"/>
</dbReference>
<dbReference type="GO" id="GO:0005886">
    <property type="term" value="C:plasma membrane"/>
    <property type="evidence" value="ECO:0007669"/>
    <property type="project" value="TreeGrafter"/>
</dbReference>
<keyword evidence="5" id="KW-0472">Membrane</keyword>
<reference evidence="9" key="1">
    <citation type="submission" date="2023-03" db="EMBL/GenBank/DDBJ databases">
        <title>Massive genome expansion in bonnet fungi (Mycena s.s.) driven by repeated elements and novel gene families across ecological guilds.</title>
        <authorList>
            <consortium name="Lawrence Berkeley National Laboratory"/>
            <person name="Harder C.B."/>
            <person name="Miyauchi S."/>
            <person name="Viragh M."/>
            <person name="Kuo A."/>
            <person name="Thoen E."/>
            <person name="Andreopoulos B."/>
            <person name="Lu D."/>
            <person name="Skrede I."/>
            <person name="Drula E."/>
            <person name="Henrissat B."/>
            <person name="Morin E."/>
            <person name="Kohler A."/>
            <person name="Barry K."/>
            <person name="LaButti K."/>
            <person name="Morin E."/>
            <person name="Salamov A."/>
            <person name="Lipzen A."/>
            <person name="Mereny Z."/>
            <person name="Hegedus B."/>
            <person name="Baldrian P."/>
            <person name="Stursova M."/>
            <person name="Weitz H."/>
            <person name="Taylor A."/>
            <person name="Grigoriev I.V."/>
            <person name="Nagy L.G."/>
            <person name="Martin F."/>
            <person name="Kauserud H."/>
        </authorList>
    </citation>
    <scope>NUCLEOTIDE SEQUENCE</scope>
    <source>
        <strain evidence="9">CBHHK200</strain>
    </source>
</reference>
<dbReference type="PANTHER" id="PTHR24269">
    <property type="entry name" value="KREMEN PROTEIN"/>
    <property type="match status" value="1"/>
</dbReference>
<feature type="signal peptide" evidence="7">
    <location>
        <begin position="1"/>
        <end position="18"/>
    </location>
</feature>
<accession>A0AAD6SI05</accession>
<evidence type="ECO:0000313" key="9">
    <source>
        <dbReference type="EMBL" id="KAJ7028381.1"/>
    </source>
</evidence>
<comment type="subcellular location">
    <subcellularLocation>
        <location evidence="1">Membrane</location>
        <topology evidence="1">Single-pass membrane protein</topology>
    </subcellularLocation>
</comment>
<evidence type="ECO:0000256" key="1">
    <source>
        <dbReference type="ARBA" id="ARBA00004167"/>
    </source>
</evidence>
<dbReference type="PROSITE" id="PS51212">
    <property type="entry name" value="WSC"/>
    <property type="match status" value="2"/>
</dbReference>
<evidence type="ECO:0000256" key="6">
    <source>
        <dbReference type="ARBA" id="ARBA00023180"/>
    </source>
</evidence>
<evidence type="ECO:0000259" key="8">
    <source>
        <dbReference type="PROSITE" id="PS51212"/>
    </source>
</evidence>